<comment type="subcellular location">
    <subcellularLocation>
        <location evidence="1">Membrane</location>
        <topology evidence="1">Multi-pass membrane protein</topology>
    </subcellularLocation>
</comment>
<evidence type="ECO:0000256" key="1">
    <source>
        <dbReference type="ARBA" id="ARBA00004141"/>
    </source>
</evidence>
<dbReference type="InterPro" id="IPR051401">
    <property type="entry name" value="GtrA_CellWall_Glycosyl"/>
</dbReference>
<organism evidence="8 9">
    <name type="scientific">Halosegnis marinus</name>
    <dbReference type="NCBI Taxonomy" id="3034023"/>
    <lineage>
        <taxon>Archaea</taxon>
        <taxon>Methanobacteriati</taxon>
        <taxon>Methanobacteriota</taxon>
        <taxon>Stenosarchaea group</taxon>
        <taxon>Halobacteria</taxon>
        <taxon>Halobacteriales</taxon>
        <taxon>Natronomonadaceae</taxon>
        <taxon>Halosegnis</taxon>
    </lineage>
</organism>
<evidence type="ECO:0000256" key="6">
    <source>
        <dbReference type="SAM" id="Phobius"/>
    </source>
</evidence>
<dbReference type="GeneID" id="79267024"/>
<protein>
    <submittedName>
        <fullName evidence="8">GtrA family protein</fullName>
    </submittedName>
</protein>
<dbReference type="PANTHER" id="PTHR38459">
    <property type="entry name" value="PROPHAGE BACTOPRENOL-LINKED GLUCOSE TRANSLOCASE HOMOLOG"/>
    <property type="match status" value="1"/>
</dbReference>
<keyword evidence="3 6" id="KW-0812">Transmembrane</keyword>
<evidence type="ECO:0000259" key="7">
    <source>
        <dbReference type="Pfam" id="PF04138"/>
    </source>
</evidence>
<feature type="transmembrane region" description="Helical" evidence="6">
    <location>
        <begin position="99"/>
        <end position="125"/>
    </location>
</feature>
<feature type="domain" description="GtrA/DPMS transmembrane" evidence="7">
    <location>
        <begin position="17"/>
        <end position="135"/>
    </location>
</feature>
<dbReference type="InterPro" id="IPR007267">
    <property type="entry name" value="GtrA_DPMS_TM"/>
</dbReference>
<comment type="similarity">
    <text evidence="2">Belongs to the GtrA family.</text>
</comment>
<keyword evidence="5 6" id="KW-0472">Membrane</keyword>
<dbReference type="AlphaFoldDB" id="A0ABD5ZPV0"/>
<comment type="caution">
    <text evidence="8">The sequence shown here is derived from an EMBL/GenBank/DDBJ whole genome shotgun (WGS) entry which is preliminary data.</text>
</comment>
<feature type="transmembrane region" description="Helical" evidence="6">
    <location>
        <begin position="42"/>
        <end position="62"/>
    </location>
</feature>
<dbReference type="EMBL" id="JBHTAP010000001">
    <property type="protein sequence ID" value="MFC7235331.1"/>
    <property type="molecule type" value="Genomic_DNA"/>
</dbReference>
<dbReference type="Pfam" id="PF04138">
    <property type="entry name" value="GtrA_DPMS_TM"/>
    <property type="match status" value="1"/>
</dbReference>
<name>A0ABD5ZPV0_9EURY</name>
<evidence type="ECO:0000256" key="3">
    <source>
        <dbReference type="ARBA" id="ARBA00022692"/>
    </source>
</evidence>
<dbReference type="Proteomes" id="UP001596398">
    <property type="component" value="Unassembled WGS sequence"/>
</dbReference>
<evidence type="ECO:0000313" key="8">
    <source>
        <dbReference type="EMBL" id="MFC7235331.1"/>
    </source>
</evidence>
<gene>
    <name evidence="8" type="ORF">ACFQJ4_08410</name>
</gene>
<evidence type="ECO:0000313" key="9">
    <source>
        <dbReference type="Proteomes" id="UP001596398"/>
    </source>
</evidence>
<keyword evidence="4 6" id="KW-1133">Transmembrane helix</keyword>
<sequence length="143" mass="15630">MYGLARPERATVERLGQFVTVGALATGLQTGLLWLFTDVGGLYYLLAAVIAIEITILSQYVVNNAWTFAERSNDGADFLSGMLRTNLVRGSAIPIQTGLLWLFVTYGGLGVLLANLCAILPSGVYRYVLDARWTWRTTPPEDG</sequence>
<dbReference type="RefSeq" id="WP_276233461.1">
    <property type="nucleotide sequence ID" value="NZ_CP119802.1"/>
</dbReference>
<evidence type="ECO:0000256" key="2">
    <source>
        <dbReference type="ARBA" id="ARBA00009399"/>
    </source>
</evidence>
<feature type="transmembrane region" description="Helical" evidence="6">
    <location>
        <begin position="15"/>
        <end position="36"/>
    </location>
</feature>
<reference evidence="8 9" key="1">
    <citation type="journal article" date="2019" name="Int. J. Syst. Evol. Microbiol.">
        <title>The Global Catalogue of Microorganisms (GCM) 10K type strain sequencing project: providing services to taxonomists for standard genome sequencing and annotation.</title>
        <authorList>
            <consortium name="The Broad Institute Genomics Platform"/>
            <consortium name="The Broad Institute Genome Sequencing Center for Infectious Disease"/>
            <person name="Wu L."/>
            <person name="Ma J."/>
        </authorList>
    </citation>
    <scope>NUCLEOTIDE SEQUENCE [LARGE SCALE GENOMIC DNA]</scope>
    <source>
        <strain evidence="8 9">DT85</strain>
    </source>
</reference>
<evidence type="ECO:0000256" key="4">
    <source>
        <dbReference type="ARBA" id="ARBA00022989"/>
    </source>
</evidence>
<dbReference type="GO" id="GO:0016020">
    <property type="term" value="C:membrane"/>
    <property type="evidence" value="ECO:0007669"/>
    <property type="project" value="UniProtKB-SubCell"/>
</dbReference>
<dbReference type="PANTHER" id="PTHR38459:SF1">
    <property type="entry name" value="PROPHAGE BACTOPRENOL-LINKED GLUCOSE TRANSLOCASE HOMOLOG"/>
    <property type="match status" value="1"/>
</dbReference>
<proteinExistence type="inferred from homology"/>
<evidence type="ECO:0000256" key="5">
    <source>
        <dbReference type="ARBA" id="ARBA00023136"/>
    </source>
</evidence>
<keyword evidence="9" id="KW-1185">Reference proteome</keyword>
<accession>A0ABD5ZPV0</accession>